<keyword evidence="3" id="KW-1185">Reference proteome</keyword>
<dbReference type="Proteomes" id="UP001165082">
    <property type="component" value="Unassembled WGS sequence"/>
</dbReference>
<name>A0A9W7EEX4_9STRA</name>
<feature type="compositionally biased region" description="Basic and acidic residues" evidence="1">
    <location>
        <begin position="1"/>
        <end position="16"/>
    </location>
</feature>
<evidence type="ECO:0000313" key="3">
    <source>
        <dbReference type="Proteomes" id="UP001165082"/>
    </source>
</evidence>
<dbReference type="EMBL" id="BRXZ01001665">
    <property type="protein sequence ID" value="GMH76278.1"/>
    <property type="molecule type" value="Genomic_DNA"/>
</dbReference>
<dbReference type="AlphaFoldDB" id="A0A9W7EEX4"/>
<reference evidence="2" key="1">
    <citation type="submission" date="2022-07" db="EMBL/GenBank/DDBJ databases">
        <title>Genome analysis of Parmales, a sister group of diatoms, reveals the evolutionary specialization of diatoms from phago-mixotrophs to photoautotrophs.</title>
        <authorList>
            <person name="Ban H."/>
            <person name="Sato S."/>
            <person name="Yoshikawa S."/>
            <person name="Kazumasa Y."/>
            <person name="Nakamura Y."/>
            <person name="Ichinomiya M."/>
            <person name="Saitoh K."/>
            <person name="Sato N."/>
            <person name="Blanc-Mathieu R."/>
            <person name="Endo H."/>
            <person name="Kuwata A."/>
            <person name="Ogata H."/>
        </authorList>
    </citation>
    <scope>NUCLEOTIDE SEQUENCE</scope>
</reference>
<proteinExistence type="predicted"/>
<feature type="compositionally biased region" description="Basic residues" evidence="1">
    <location>
        <begin position="17"/>
        <end position="26"/>
    </location>
</feature>
<gene>
    <name evidence="2" type="ORF">TrRE_jg5653</name>
</gene>
<comment type="caution">
    <text evidence="2">The sequence shown here is derived from an EMBL/GenBank/DDBJ whole genome shotgun (WGS) entry which is preliminary data.</text>
</comment>
<evidence type="ECO:0000256" key="1">
    <source>
        <dbReference type="SAM" id="MobiDB-lite"/>
    </source>
</evidence>
<sequence length="452" mass="49362">MPNNDKMSEDKKDNKNEKKKKNNKKDKKSDKNNNKNNNEAGASPHAPKVSSTNLNLHARVTSIIRDLRANPYKLPWVPVEQPATGVSCDDSQPVLRCEGSTCPSSQDRHMAPVSKDNQGTPPEMMAAEILRLKDAIAKSEAANAILEIDNIALRNAAWKSKAEQNTVRMNLKAAASADSEAVLDVIDAAQATLKATNVKLTSDVAKNVALIASSTTSAKADGARKGVSFARSSEQTISAQDEILLLQNKVEDLQVAARLNNTALLSKVPSNFNAVSHQELADSMIERGPVLGTVEKGRLAFWQHFMKGGLIIEYLVKVTRQSVPSQDGTSVTLDLKSVNEMDLPKRLRNLVPTRTSNKAQRAKVDGELRLKPHEHGQCAFTLVGSLEIEEKEGQAMRKVTASPGQLSPKMGKRARALGAAVALGKMVKNKHNTVLRKHGEQQEWVRECKQDI</sequence>
<organism evidence="2 3">
    <name type="scientific">Triparma retinervis</name>
    <dbReference type="NCBI Taxonomy" id="2557542"/>
    <lineage>
        <taxon>Eukaryota</taxon>
        <taxon>Sar</taxon>
        <taxon>Stramenopiles</taxon>
        <taxon>Ochrophyta</taxon>
        <taxon>Bolidophyceae</taxon>
        <taxon>Parmales</taxon>
        <taxon>Triparmaceae</taxon>
        <taxon>Triparma</taxon>
    </lineage>
</organism>
<feature type="region of interest" description="Disordered" evidence="1">
    <location>
        <begin position="99"/>
        <end position="120"/>
    </location>
</feature>
<evidence type="ECO:0000313" key="2">
    <source>
        <dbReference type="EMBL" id="GMH76278.1"/>
    </source>
</evidence>
<protein>
    <submittedName>
        <fullName evidence="2">Uncharacterized protein</fullName>
    </submittedName>
</protein>
<feature type="region of interest" description="Disordered" evidence="1">
    <location>
        <begin position="1"/>
        <end position="54"/>
    </location>
</feature>
<accession>A0A9W7EEX4</accession>